<gene>
    <name evidence="3" type="ORF">M5X19_21770</name>
</gene>
<feature type="transmembrane region" description="Helical" evidence="1">
    <location>
        <begin position="53"/>
        <end position="78"/>
    </location>
</feature>
<keyword evidence="1" id="KW-0472">Membrane</keyword>
<feature type="domain" description="GGDEF" evidence="2">
    <location>
        <begin position="153"/>
        <end position="291"/>
    </location>
</feature>
<dbReference type="PANTHER" id="PTHR45138:SF9">
    <property type="entry name" value="DIGUANYLATE CYCLASE DGCM-RELATED"/>
    <property type="match status" value="1"/>
</dbReference>
<organism evidence="3 4">
    <name type="scientific">Paenibacillus alginolyticus</name>
    <dbReference type="NCBI Taxonomy" id="59839"/>
    <lineage>
        <taxon>Bacteria</taxon>
        <taxon>Bacillati</taxon>
        <taxon>Bacillota</taxon>
        <taxon>Bacilli</taxon>
        <taxon>Bacillales</taxon>
        <taxon>Paenibacillaceae</taxon>
        <taxon>Paenibacillus</taxon>
    </lineage>
</organism>
<dbReference type="PANTHER" id="PTHR45138">
    <property type="entry name" value="REGULATORY COMPONENTS OF SENSORY TRANSDUCTION SYSTEM"/>
    <property type="match status" value="1"/>
</dbReference>
<dbReference type="Gene3D" id="3.30.70.270">
    <property type="match status" value="1"/>
</dbReference>
<keyword evidence="1" id="KW-0812">Transmembrane</keyword>
<comment type="caution">
    <text evidence="3">The sequence shown here is derived from an EMBL/GenBank/DDBJ whole genome shotgun (WGS) entry which is preliminary data.</text>
</comment>
<feature type="transmembrane region" description="Helical" evidence="1">
    <location>
        <begin position="24"/>
        <end position="41"/>
    </location>
</feature>
<evidence type="ECO:0000313" key="4">
    <source>
        <dbReference type="Proteomes" id="UP001527099"/>
    </source>
</evidence>
<dbReference type="InterPro" id="IPR050469">
    <property type="entry name" value="Diguanylate_Cyclase"/>
</dbReference>
<evidence type="ECO:0000313" key="3">
    <source>
        <dbReference type="EMBL" id="MCY9695513.1"/>
    </source>
</evidence>
<reference evidence="3 4" key="1">
    <citation type="submission" date="2022-05" db="EMBL/GenBank/DDBJ databases">
        <title>Genome Sequencing of Bee-Associated Microbes.</title>
        <authorList>
            <person name="Dunlap C."/>
        </authorList>
    </citation>
    <scope>NUCLEOTIDE SEQUENCE [LARGE SCALE GENOMIC DNA]</scope>
    <source>
        <strain evidence="3 4">NRRL B-14421</strain>
    </source>
</reference>
<dbReference type="NCBIfam" id="TIGR00254">
    <property type="entry name" value="GGDEF"/>
    <property type="match status" value="1"/>
</dbReference>
<dbReference type="SUPFAM" id="SSF55073">
    <property type="entry name" value="Nucleotide cyclase"/>
    <property type="match status" value="1"/>
</dbReference>
<evidence type="ECO:0000256" key="1">
    <source>
        <dbReference type="SAM" id="Phobius"/>
    </source>
</evidence>
<keyword evidence="1" id="KW-1133">Transmembrane helix</keyword>
<dbReference type="PROSITE" id="PS50887">
    <property type="entry name" value="GGDEF"/>
    <property type="match status" value="1"/>
</dbReference>
<dbReference type="Pfam" id="PF00990">
    <property type="entry name" value="GGDEF"/>
    <property type="match status" value="1"/>
</dbReference>
<feature type="transmembrane region" description="Helical" evidence="1">
    <location>
        <begin position="90"/>
        <end position="108"/>
    </location>
</feature>
<name>A0ABT4GH55_9BACL</name>
<dbReference type="InterPro" id="IPR000160">
    <property type="entry name" value="GGDEF_dom"/>
</dbReference>
<dbReference type="CDD" id="cd01949">
    <property type="entry name" value="GGDEF"/>
    <property type="match status" value="1"/>
</dbReference>
<accession>A0ABT4GH55</accession>
<proteinExistence type="predicted"/>
<dbReference type="EMBL" id="JAMDMX010000074">
    <property type="protein sequence ID" value="MCY9695513.1"/>
    <property type="molecule type" value="Genomic_DNA"/>
</dbReference>
<dbReference type="SMART" id="SM00267">
    <property type="entry name" value="GGDEF"/>
    <property type="match status" value="1"/>
</dbReference>
<dbReference type="InterPro" id="IPR029787">
    <property type="entry name" value="Nucleotide_cyclase"/>
</dbReference>
<protein>
    <submittedName>
        <fullName evidence="3">GGDEF domain-containing protein</fullName>
    </submittedName>
</protein>
<dbReference type="InterPro" id="IPR043128">
    <property type="entry name" value="Rev_trsase/Diguanyl_cyclase"/>
</dbReference>
<evidence type="ECO:0000259" key="2">
    <source>
        <dbReference type="PROSITE" id="PS50887"/>
    </source>
</evidence>
<sequence length="293" mass="33408">MGGAFIFFICLAWCFRNRWKRLFVLLSTVSFVFYSLMLDAAHPNMAEFEQIIFQVFLTYAFLYTGIVTTYMVALLLSMYPATFLGGPQHLLAIDQILALMTVPGILAIRTRRLRELAQERDRYRIASITDSLTGLYVLHYLLERVQADIDEGKAVTVLLIDMNKFKQINDTYGHWVGNQVLVHATNLLRRFLEGRPGLIGRLGGDEFVIFLLTEAEQAPSGAILRQELTKLVTQHPFVQEEGVPIPILFSVGIVSTEQTGLRDVSELLQAADREMYEHKNHLKSQENPMPQKR</sequence>
<dbReference type="RefSeq" id="WP_268616808.1">
    <property type="nucleotide sequence ID" value="NZ_JAMDMX010000074.1"/>
</dbReference>
<keyword evidence="4" id="KW-1185">Reference proteome</keyword>
<dbReference type="Proteomes" id="UP001527099">
    <property type="component" value="Unassembled WGS sequence"/>
</dbReference>